<reference evidence="3 4" key="1">
    <citation type="submission" date="2018-03" db="EMBL/GenBank/DDBJ databases">
        <title>Genome sequence of Moorella humiferrea DSM 23265.</title>
        <authorList>
            <person name="Poehlein A."/>
            <person name="Daniel R."/>
        </authorList>
    </citation>
    <scope>NUCLEOTIDE SEQUENCE [LARGE SCALE GENOMIC DNA]</scope>
    <source>
        <strain evidence="3 4">DSM 23265</strain>
    </source>
</reference>
<protein>
    <submittedName>
        <fullName evidence="3">Tripartite tricarboxylate transporter TctB family protein</fullName>
    </submittedName>
</protein>
<keyword evidence="4" id="KW-1185">Reference proteome</keyword>
<feature type="transmembrane region" description="Helical" evidence="1">
    <location>
        <begin position="113"/>
        <end position="137"/>
    </location>
</feature>
<sequence>MVSGVLLAAMGLLSVLASLKIKGVTGEHLHPRTLPYLLSLVVLITGIILFFNAWRYRGEERIVDWPDREGWKRIAVSLIGIIVYMLLIEPLGFTLSSFLFLFFLIWYLGRYNVLLIILLALATSVVIYFLFIQFLGLTFPVGPLGW</sequence>
<evidence type="ECO:0000256" key="1">
    <source>
        <dbReference type="SAM" id="Phobius"/>
    </source>
</evidence>
<evidence type="ECO:0000259" key="2">
    <source>
        <dbReference type="Pfam" id="PF07331"/>
    </source>
</evidence>
<dbReference type="AlphaFoldDB" id="A0A2T0AMX0"/>
<organism evidence="3 4">
    <name type="scientific">Neomoorella humiferrea</name>
    <dbReference type="NCBI Taxonomy" id="676965"/>
    <lineage>
        <taxon>Bacteria</taxon>
        <taxon>Bacillati</taxon>
        <taxon>Bacillota</taxon>
        <taxon>Clostridia</taxon>
        <taxon>Neomoorellales</taxon>
        <taxon>Neomoorellaceae</taxon>
        <taxon>Neomoorella</taxon>
    </lineage>
</organism>
<feature type="domain" description="DUF1468" evidence="2">
    <location>
        <begin position="2"/>
        <end position="140"/>
    </location>
</feature>
<dbReference type="Pfam" id="PF07331">
    <property type="entry name" value="TctB"/>
    <property type="match status" value="1"/>
</dbReference>
<evidence type="ECO:0000313" key="3">
    <source>
        <dbReference type="EMBL" id="PRR70207.1"/>
    </source>
</evidence>
<proteinExistence type="predicted"/>
<keyword evidence="1" id="KW-0472">Membrane</keyword>
<dbReference type="EMBL" id="PVXM01000049">
    <property type="protein sequence ID" value="PRR70207.1"/>
    <property type="molecule type" value="Genomic_DNA"/>
</dbReference>
<feature type="transmembrane region" description="Helical" evidence="1">
    <location>
        <begin position="74"/>
        <end position="107"/>
    </location>
</feature>
<keyword evidence="1" id="KW-0812">Transmembrane</keyword>
<gene>
    <name evidence="3" type="ORF">MOHU_19980</name>
</gene>
<dbReference type="InterPro" id="IPR009936">
    <property type="entry name" value="DUF1468"/>
</dbReference>
<comment type="caution">
    <text evidence="3">The sequence shown here is derived from an EMBL/GenBank/DDBJ whole genome shotgun (WGS) entry which is preliminary data.</text>
</comment>
<evidence type="ECO:0000313" key="4">
    <source>
        <dbReference type="Proteomes" id="UP000238415"/>
    </source>
</evidence>
<feature type="transmembrane region" description="Helical" evidence="1">
    <location>
        <begin position="33"/>
        <end position="54"/>
    </location>
</feature>
<dbReference type="Proteomes" id="UP000238415">
    <property type="component" value="Unassembled WGS sequence"/>
</dbReference>
<keyword evidence="1" id="KW-1133">Transmembrane helix</keyword>
<accession>A0A2T0AMX0</accession>
<name>A0A2T0AMX0_9FIRM</name>